<dbReference type="PANTHER" id="PTHR24103">
    <property type="entry name" value="E3 UBIQUITIN-PROTEIN LIGASE TRIM"/>
    <property type="match status" value="1"/>
</dbReference>
<keyword evidence="7" id="KW-1185">Reference proteome</keyword>
<protein>
    <submittedName>
        <fullName evidence="8">Tripartite motif-containing protein 12A-like</fullName>
    </submittedName>
</protein>
<dbReference type="InterPro" id="IPR050143">
    <property type="entry name" value="TRIM/RBCC"/>
</dbReference>
<dbReference type="KEGG" id="hazt:108677833"/>
<dbReference type="AlphaFoldDB" id="A0A8B7P6N0"/>
<evidence type="ECO:0000256" key="4">
    <source>
        <dbReference type="PROSITE-ProRule" id="PRU00024"/>
    </source>
</evidence>
<dbReference type="InterPro" id="IPR000315">
    <property type="entry name" value="Znf_B-box"/>
</dbReference>
<dbReference type="Pfam" id="PF00643">
    <property type="entry name" value="zf-B_box"/>
    <property type="match status" value="1"/>
</dbReference>
<dbReference type="InterPro" id="IPR017907">
    <property type="entry name" value="Znf_RING_CS"/>
</dbReference>
<feature type="domain" description="B box-type" evidence="6">
    <location>
        <begin position="83"/>
        <end position="123"/>
    </location>
</feature>
<gene>
    <name evidence="8" type="primary">LOC108677833</name>
</gene>
<dbReference type="PROSITE" id="PS50089">
    <property type="entry name" value="ZF_RING_2"/>
    <property type="match status" value="1"/>
</dbReference>
<evidence type="ECO:0000256" key="2">
    <source>
        <dbReference type="ARBA" id="ARBA00022771"/>
    </source>
</evidence>
<dbReference type="GeneID" id="108677833"/>
<evidence type="ECO:0000313" key="7">
    <source>
        <dbReference type="Proteomes" id="UP000694843"/>
    </source>
</evidence>
<organism evidence="7 8">
    <name type="scientific">Hyalella azteca</name>
    <name type="common">Amphipod</name>
    <dbReference type="NCBI Taxonomy" id="294128"/>
    <lineage>
        <taxon>Eukaryota</taxon>
        <taxon>Metazoa</taxon>
        <taxon>Ecdysozoa</taxon>
        <taxon>Arthropoda</taxon>
        <taxon>Crustacea</taxon>
        <taxon>Multicrustacea</taxon>
        <taxon>Malacostraca</taxon>
        <taxon>Eumalacostraca</taxon>
        <taxon>Peracarida</taxon>
        <taxon>Amphipoda</taxon>
        <taxon>Senticaudata</taxon>
        <taxon>Talitrida</taxon>
        <taxon>Talitroidea</taxon>
        <taxon>Hyalellidae</taxon>
        <taxon>Hyalella</taxon>
    </lineage>
</organism>
<dbReference type="GO" id="GO:0008270">
    <property type="term" value="F:zinc ion binding"/>
    <property type="evidence" value="ECO:0007669"/>
    <property type="project" value="UniProtKB-KW"/>
</dbReference>
<dbReference type="SUPFAM" id="SSF57845">
    <property type="entry name" value="B-box zinc-binding domain"/>
    <property type="match status" value="1"/>
</dbReference>
<reference evidence="8" key="1">
    <citation type="submission" date="2025-08" db="UniProtKB">
        <authorList>
            <consortium name="RefSeq"/>
        </authorList>
    </citation>
    <scope>IDENTIFICATION</scope>
    <source>
        <tissue evidence="8">Whole organism</tissue>
    </source>
</reference>
<dbReference type="RefSeq" id="XP_018021610.1">
    <property type="nucleotide sequence ID" value="XM_018166121.2"/>
</dbReference>
<dbReference type="Gene3D" id="3.30.160.60">
    <property type="entry name" value="Classic Zinc Finger"/>
    <property type="match status" value="1"/>
</dbReference>
<dbReference type="InterPro" id="IPR027370">
    <property type="entry name" value="Znf-RING_euk"/>
</dbReference>
<dbReference type="InterPro" id="IPR001841">
    <property type="entry name" value="Znf_RING"/>
</dbReference>
<dbReference type="Gene3D" id="3.30.40.10">
    <property type="entry name" value="Zinc/RING finger domain, C3HC4 (zinc finger)"/>
    <property type="match status" value="1"/>
</dbReference>
<keyword evidence="3" id="KW-0862">Zinc</keyword>
<dbReference type="SUPFAM" id="SSF57850">
    <property type="entry name" value="RING/U-box"/>
    <property type="match status" value="1"/>
</dbReference>
<feature type="domain" description="RING-type" evidence="5">
    <location>
        <begin position="8"/>
        <end position="52"/>
    </location>
</feature>
<dbReference type="SMART" id="SM00336">
    <property type="entry name" value="BBOX"/>
    <property type="match status" value="1"/>
</dbReference>
<proteinExistence type="predicted"/>
<keyword evidence="1" id="KW-0479">Metal-binding</keyword>
<evidence type="ECO:0000259" key="5">
    <source>
        <dbReference type="PROSITE" id="PS50089"/>
    </source>
</evidence>
<keyword evidence="2 4" id="KW-0863">Zinc-finger</keyword>
<evidence type="ECO:0000256" key="1">
    <source>
        <dbReference type="ARBA" id="ARBA00022723"/>
    </source>
</evidence>
<dbReference type="PROSITE" id="PS00518">
    <property type="entry name" value="ZF_RING_1"/>
    <property type="match status" value="1"/>
</dbReference>
<accession>A0A8B7P6N0</accession>
<dbReference type="OrthoDB" id="6105938at2759"/>
<dbReference type="InterPro" id="IPR013083">
    <property type="entry name" value="Znf_RING/FYVE/PHD"/>
</dbReference>
<dbReference type="Proteomes" id="UP000694843">
    <property type="component" value="Unplaced"/>
</dbReference>
<name>A0A8B7P6N0_HYAAZ</name>
<evidence type="ECO:0000313" key="8">
    <source>
        <dbReference type="RefSeq" id="XP_018021610.1"/>
    </source>
</evidence>
<dbReference type="SMART" id="SM00184">
    <property type="entry name" value="RING"/>
    <property type="match status" value="1"/>
</dbReference>
<evidence type="ECO:0000256" key="3">
    <source>
        <dbReference type="ARBA" id="ARBA00022833"/>
    </source>
</evidence>
<feature type="non-terminal residue" evidence="8">
    <location>
        <position position="388"/>
    </location>
</feature>
<dbReference type="PROSITE" id="PS50119">
    <property type="entry name" value="ZF_BBOX"/>
    <property type="match status" value="1"/>
</dbReference>
<evidence type="ECO:0000259" key="6">
    <source>
        <dbReference type="PROSITE" id="PS50119"/>
    </source>
</evidence>
<sequence>MATAMIECEICNEEFDSGNHKPLCLTCGHTFCFSCILELTTSSDICICPKCKKETAQDIDKILVNYALMPSENKPYQRLPRSPSETRCLQHHKTLDYLCVDCIKLTCFKCTRDTHGTHKVEAIDDLVSGDESAMNSTRKIQTTMQNKIFGLKNLATALNDFSGWIDDAINVKNDLDEWKEALQVQIISADKDFQAWKDLVSNVDEEERLECMEILRRLKLEPEVYSKLPEITEKLGAVVENYRSLKMPSNPHNLLPHGQHWTVTNSDEGGRAVRSLLNNRKPSRLVVISLHTDPIPSLSELLALIVSNDTGDLSLVNLDTFWWPPKSDFYCSVDFIKEFGRWLSAVYGTPYDLVSYMRERQREPRMFGLRFEDEGAVDYCIKMELPAC</sequence>
<dbReference type="Pfam" id="PF13445">
    <property type="entry name" value="zf-RING_UBOX"/>
    <property type="match status" value="1"/>
</dbReference>